<sequence>NDTDLEGSSEGMQGNADTLPDISLDDVPPFPDNPPTFKPPPPPEPTDSSTLQRRKSMKDKSKHSSSESSQSGLFFTAPNNLAPSISSMDNDATSDGTSMALSTDDSDCTVYTATDASPRKDVAPQLSMVTQHAIGPFPRVQSPTQSASTASSPPPPLSSAYPAPSPPRTARRLHPQSPATNQHFVMVEVHRPNSEPDVNEVRSLPQARDIGSSGLDLKESHKFLHASPPGNIQLSDSGQALSEDSGVDIGDVSSNSKSNSPIPSKNQPTKDPLRLTPGLLDPTSTLVRVMKNAPTLGIAIEGGANTRQPLPRIVTIQ</sequence>
<feature type="compositionally biased region" description="Polar residues" evidence="2">
    <location>
        <begin position="230"/>
        <end position="242"/>
    </location>
</feature>
<feature type="compositionally biased region" description="Pro residues" evidence="2">
    <location>
        <begin position="152"/>
        <end position="167"/>
    </location>
</feature>
<dbReference type="GO" id="GO:0005886">
    <property type="term" value="C:plasma membrane"/>
    <property type="evidence" value="ECO:0007669"/>
    <property type="project" value="TreeGrafter"/>
</dbReference>
<dbReference type="GeneTree" id="ENSGT00950000183002"/>
<dbReference type="PANTHER" id="PTHR23116:SF37">
    <property type="entry name" value="WHIRLIN"/>
    <property type="match status" value="1"/>
</dbReference>
<dbReference type="GO" id="GO:0002142">
    <property type="term" value="C:stereocilia ankle link complex"/>
    <property type="evidence" value="ECO:0007669"/>
    <property type="project" value="TreeGrafter"/>
</dbReference>
<protein>
    <submittedName>
        <fullName evidence="3">Uncharacterized protein</fullName>
    </submittedName>
</protein>
<dbReference type="EMBL" id="AFYH01216522">
    <property type="status" value="NOT_ANNOTATED_CDS"/>
    <property type="molecule type" value="Genomic_DNA"/>
</dbReference>
<name>H3AIG1_LATCH</name>
<feature type="compositionally biased region" description="Polar residues" evidence="2">
    <location>
        <begin position="77"/>
        <end position="115"/>
    </location>
</feature>
<evidence type="ECO:0000256" key="2">
    <source>
        <dbReference type="SAM" id="MobiDB-lite"/>
    </source>
</evidence>
<feature type="compositionally biased region" description="Low complexity" evidence="2">
    <location>
        <begin position="142"/>
        <end position="151"/>
    </location>
</feature>
<dbReference type="Ensembl" id="ENSLACT00000009504.1">
    <property type="protein sequence ID" value="ENSLACP00000009432.1"/>
    <property type="gene ID" value="ENSLACG00000008319.1"/>
</dbReference>
<keyword evidence="4" id="KW-1185">Reference proteome</keyword>
<feature type="compositionally biased region" description="Low complexity" evidence="2">
    <location>
        <begin position="253"/>
        <end position="266"/>
    </location>
</feature>
<evidence type="ECO:0000313" key="4">
    <source>
        <dbReference type="Proteomes" id="UP000008672"/>
    </source>
</evidence>
<feature type="compositionally biased region" description="Pro residues" evidence="2">
    <location>
        <begin position="28"/>
        <end position="45"/>
    </location>
</feature>
<dbReference type="InterPro" id="IPR051844">
    <property type="entry name" value="USH2_Complex_Protein"/>
</dbReference>
<dbReference type="InParanoid" id="H3AIG1"/>
<dbReference type="PANTHER" id="PTHR23116">
    <property type="entry name" value="PDZ DOMAIN CONTAINING WHIRLIN AND HARMONIN-RELATED"/>
    <property type="match status" value="1"/>
</dbReference>
<organism evidence="3 4">
    <name type="scientific">Latimeria chalumnae</name>
    <name type="common">Coelacanth</name>
    <dbReference type="NCBI Taxonomy" id="7897"/>
    <lineage>
        <taxon>Eukaryota</taxon>
        <taxon>Metazoa</taxon>
        <taxon>Chordata</taxon>
        <taxon>Craniata</taxon>
        <taxon>Vertebrata</taxon>
        <taxon>Euteleostomi</taxon>
        <taxon>Coelacanthiformes</taxon>
        <taxon>Coelacanthidae</taxon>
        <taxon>Latimeria</taxon>
    </lineage>
</organism>
<dbReference type="GO" id="GO:0001917">
    <property type="term" value="C:photoreceptor inner segment"/>
    <property type="evidence" value="ECO:0007669"/>
    <property type="project" value="TreeGrafter"/>
</dbReference>
<evidence type="ECO:0000313" key="3">
    <source>
        <dbReference type="Ensembl" id="ENSLACP00000009432.1"/>
    </source>
</evidence>
<reference evidence="3" key="3">
    <citation type="submission" date="2025-09" db="UniProtKB">
        <authorList>
            <consortium name="Ensembl"/>
        </authorList>
    </citation>
    <scope>IDENTIFICATION</scope>
</reference>
<dbReference type="Proteomes" id="UP000008672">
    <property type="component" value="Unassembled WGS sequence"/>
</dbReference>
<dbReference type="AlphaFoldDB" id="H3AIG1"/>
<dbReference type="GO" id="GO:0005929">
    <property type="term" value="C:cilium"/>
    <property type="evidence" value="ECO:0007669"/>
    <property type="project" value="TreeGrafter"/>
</dbReference>
<proteinExistence type="predicted"/>
<feature type="region of interest" description="Disordered" evidence="2">
    <location>
        <begin position="1"/>
        <end position="279"/>
    </location>
</feature>
<keyword evidence="1" id="KW-0677">Repeat</keyword>
<reference evidence="4" key="1">
    <citation type="submission" date="2011-08" db="EMBL/GenBank/DDBJ databases">
        <title>The draft genome of Latimeria chalumnae.</title>
        <authorList>
            <person name="Di Palma F."/>
            <person name="Alfoldi J."/>
            <person name="Johnson J."/>
            <person name="Berlin A."/>
            <person name="Gnerre S."/>
            <person name="Jaffe D."/>
            <person name="MacCallum I."/>
            <person name="Young S."/>
            <person name="Walker B.J."/>
            <person name="Lander E."/>
            <person name="Lindblad-Toh K."/>
        </authorList>
    </citation>
    <scope>NUCLEOTIDE SEQUENCE [LARGE SCALE GENOMIC DNA]</scope>
    <source>
        <strain evidence="4">Wild caught</strain>
    </source>
</reference>
<dbReference type="EMBL" id="AFYH01216521">
    <property type="status" value="NOT_ANNOTATED_CDS"/>
    <property type="molecule type" value="Genomic_DNA"/>
</dbReference>
<dbReference type="STRING" id="7897.ENSLACP00000009432"/>
<dbReference type="GO" id="GO:0032426">
    <property type="term" value="C:stereocilium tip"/>
    <property type="evidence" value="ECO:0007669"/>
    <property type="project" value="TreeGrafter"/>
</dbReference>
<accession>H3AIG1</accession>
<dbReference type="GO" id="GO:0007605">
    <property type="term" value="P:sensory perception of sound"/>
    <property type="evidence" value="ECO:0007669"/>
    <property type="project" value="TreeGrafter"/>
</dbReference>
<evidence type="ECO:0000256" key="1">
    <source>
        <dbReference type="ARBA" id="ARBA00022737"/>
    </source>
</evidence>
<dbReference type="GO" id="GO:0060088">
    <property type="term" value="P:auditory receptor cell stereocilium organization"/>
    <property type="evidence" value="ECO:0007669"/>
    <property type="project" value="TreeGrafter"/>
</dbReference>
<dbReference type="eggNOG" id="KOG3528">
    <property type="taxonomic scope" value="Eukaryota"/>
</dbReference>
<reference evidence="3" key="2">
    <citation type="submission" date="2025-08" db="UniProtKB">
        <authorList>
            <consortium name="Ensembl"/>
        </authorList>
    </citation>
    <scope>IDENTIFICATION</scope>
</reference>